<dbReference type="GO" id="GO:0005975">
    <property type="term" value="P:carbohydrate metabolic process"/>
    <property type="evidence" value="ECO:0007669"/>
    <property type="project" value="InterPro"/>
</dbReference>
<name>A0AAU3IAN7_9ACTN</name>
<dbReference type="PANTHER" id="PTHR47791:SF3">
    <property type="entry name" value="MEIOTICALLY UP-REGULATED GENE 191 PROTEIN"/>
    <property type="match status" value="1"/>
</dbReference>
<keyword evidence="2" id="KW-0378">Hydrolase</keyword>
<evidence type="ECO:0000256" key="1">
    <source>
        <dbReference type="SAM" id="SignalP"/>
    </source>
</evidence>
<dbReference type="GO" id="GO:0016787">
    <property type="term" value="F:hydrolase activity"/>
    <property type="evidence" value="ECO:0007669"/>
    <property type="project" value="UniProtKB-KW"/>
</dbReference>
<gene>
    <name evidence="2" type="ORF">OG699_43545</name>
</gene>
<protein>
    <submittedName>
        <fullName evidence="2">Glycoside hydrolase family 76 protein</fullName>
    </submittedName>
</protein>
<accession>A0AAU3IAN7</accession>
<keyword evidence="1" id="KW-0732">Signal</keyword>
<reference evidence="2" key="1">
    <citation type="submission" date="2022-10" db="EMBL/GenBank/DDBJ databases">
        <title>The complete genomes of actinobacterial strains from the NBC collection.</title>
        <authorList>
            <person name="Joergensen T.S."/>
            <person name="Alvarez Arevalo M."/>
            <person name="Sterndorff E.B."/>
            <person name="Faurdal D."/>
            <person name="Vuksanovic O."/>
            <person name="Mourched A.-S."/>
            <person name="Charusanti P."/>
            <person name="Shaw S."/>
            <person name="Blin K."/>
            <person name="Weber T."/>
        </authorList>
    </citation>
    <scope>NUCLEOTIDE SEQUENCE</scope>
    <source>
        <strain evidence="2">NBC_01393</strain>
    </source>
</reference>
<evidence type="ECO:0000313" key="2">
    <source>
        <dbReference type="EMBL" id="WTZ14231.1"/>
    </source>
</evidence>
<dbReference type="InterPro" id="IPR008928">
    <property type="entry name" value="6-hairpin_glycosidase_sf"/>
</dbReference>
<dbReference type="SUPFAM" id="SSF48208">
    <property type="entry name" value="Six-hairpin glycosidases"/>
    <property type="match status" value="1"/>
</dbReference>
<feature type="signal peptide" evidence="1">
    <location>
        <begin position="1"/>
        <end position="37"/>
    </location>
</feature>
<dbReference type="Gene3D" id="1.50.10.20">
    <property type="match status" value="1"/>
</dbReference>
<sequence length="633" mass="67677">MSLRSADIVVGSRFLSFLSAVVLACAAVLPAATPVAAATQVCVLACDTLDPSLARQESFPVPAKVLNGRRLELHVSDADDMAWAGIDGGVTGDSVWLDRSWDGGATWDGLLGKAAVPGTWTGTRTLMYNITDPRNHRRGLVRACGDASAVGCTDWAYPTVCDTLCDRTDAGRASGDDQPVPSTTLYGRTIRLHVDQKNSMAWASVESGAGGDEIWLDRSWDGGSTWPDGSSLGRTAVPQGAAGTRTTMYATRDPRGLLYGGAVRACGREAGHQQGSCTVWARPVPTRTRAAADALMSSYDPYNGWWPSSWWNSAATLTSLVDFARTTGTHDYDWAVARTYDRNKGAFAAGVRGSDAIEGHFISRSIDDSGWWAIAWIDAYDYTGDSRYLDEAVTISGYVQQYWDPGTCGGGVWWDRERTYKNAVTNGQYLWLTTALHQRIPGDTVWLQRARTAAAWYRTSGMINSSGLVNDGLTSACANNGGTVWSYNQGLAIGGFTELWKSTGDGSLLATARTLADAAISSPALTRDGVLTESCDVGSASCDDNQKQFKGIFVRNLADLAKATGSSTYQGYLQKQADTLWARDRSSLNALGERWAGTLPNQTDWRTQAGALGALTACAGPEGDSNGASRQAS</sequence>
<dbReference type="PROSITE" id="PS51257">
    <property type="entry name" value="PROKAR_LIPOPROTEIN"/>
    <property type="match status" value="1"/>
</dbReference>
<dbReference type="AlphaFoldDB" id="A0AAU3IAN7"/>
<dbReference type="Pfam" id="PF03663">
    <property type="entry name" value="Glyco_hydro_76"/>
    <property type="match status" value="1"/>
</dbReference>
<dbReference type="InterPro" id="IPR053169">
    <property type="entry name" value="MUG_Protein"/>
</dbReference>
<feature type="chain" id="PRO_5043996244" evidence="1">
    <location>
        <begin position="38"/>
        <end position="633"/>
    </location>
</feature>
<dbReference type="InterPro" id="IPR005198">
    <property type="entry name" value="Glyco_hydro_76"/>
</dbReference>
<dbReference type="PANTHER" id="PTHR47791">
    <property type="entry name" value="MEIOTICALLY UP-REGULATED GENE 191 PROTEIN"/>
    <property type="match status" value="1"/>
</dbReference>
<dbReference type="EMBL" id="CP109546">
    <property type="protein sequence ID" value="WTZ14231.1"/>
    <property type="molecule type" value="Genomic_DNA"/>
</dbReference>
<organism evidence="2">
    <name type="scientific">Streptomyces sp. NBC_01393</name>
    <dbReference type="NCBI Taxonomy" id="2903851"/>
    <lineage>
        <taxon>Bacteria</taxon>
        <taxon>Bacillati</taxon>
        <taxon>Actinomycetota</taxon>
        <taxon>Actinomycetes</taxon>
        <taxon>Kitasatosporales</taxon>
        <taxon>Streptomycetaceae</taxon>
        <taxon>Streptomyces</taxon>
    </lineage>
</organism>
<proteinExistence type="predicted"/>